<dbReference type="GO" id="GO:0009451">
    <property type="term" value="P:RNA modification"/>
    <property type="evidence" value="ECO:0007669"/>
    <property type="project" value="InterPro"/>
</dbReference>
<feature type="repeat" description="PPR" evidence="2">
    <location>
        <begin position="500"/>
        <end position="534"/>
    </location>
</feature>
<dbReference type="NCBIfam" id="TIGR00756">
    <property type="entry name" value="PPR"/>
    <property type="match status" value="8"/>
</dbReference>
<dbReference type="Gene3D" id="1.25.40.10">
    <property type="entry name" value="Tetratricopeptide repeat domain"/>
    <property type="match status" value="6"/>
</dbReference>
<feature type="repeat" description="PPR" evidence="2">
    <location>
        <begin position="132"/>
        <end position="166"/>
    </location>
</feature>
<dbReference type="GO" id="GO:0003723">
    <property type="term" value="F:RNA binding"/>
    <property type="evidence" value="ECO:0007669"/>
    <property type="project" value="InterPro"/>
</dbReference>
<dbReference type="PANTHER" id="PTHR47926:SF392">
    <property type="entry name" value="PENTATRICOPEPTIDE REPEAT-CONTAINING PROTEIN"/>
    <property type="match status" value="1"/>
</dbReference>
<dbReference type="PANTHER" id="PTHR47926">
    <property type="entry name" value="PENTATRICOPEPTIDE REPEAT-CONTAINING PROTEIN"/>
    <property type="match status" value="1"/>
</dbReference>
<evidence type="ECO:0000313" key="4">
    <source>
        <dbReference type="Proteomes" id="UP000825729"/>
    </source>
</evidence>
<dbReference type="InterPro" id="IPR046960">
    <property type="entry name" value="PPR_At4g14850-like_plant"/>
</dbReference>
<dbReference type="FunFam" id="1.25.40.10:FF:000285">
    <property type="entry name" value="Pentatricopeptide repeat-containing protein, chloroplastic"/>
    <property type="match status" value="1"/>
</dbReference>
<feature type="repeat" description="PPR" evidence="2">
    <location>
        <begin position="70"/>
        <end position="104"/>
    </location>
</feature>
<dbReference type="FunFam" id="1.25.40.10:FF:000090">
    <property type="entry name" value="Pentatricopeptide repeat-containing protein, chloroplastic"/>
    <property type="match status" value="1"/>
</dbReference>
<keyword evidence="1" id="KW-0677">Repeat</keyword>
<evidence type="ECO:0008006" key="5">
    <source>
        <dbReference type="Google" id="ProtNLM"/>
    </source>
</evidence>
<keyword evidence="4" id="KW-1185">Reference proteome</keyword>
<dbReference type="Pfam" id="PF01535">
    <property type="entry name" value="PPR"/>
    <property type="match status" value="10"/>
</dbReference>
<feature type="repeat" description="PPR" evidence="2">
    <location>
        <begin position="267"/>
        <end position="301"/>
    </location>
</feature>
<evidence type="ECO:0000256" key="2">
    <source>
        <dbReference type="PROSITE-ProRule" id="PRU00708"/>
    </source>
</evidence>
<dbReference type="PROSITE" id="PS51375">
    <property type="entry name" value="PPR"/>
    <property type="match status" value="7"/>
</dbReference>
<proteinExistence type="predicted"/>
<gene>
    <name evidence="3" type="ORF">H6P81_009868</name>
</gene>
<accession>A0AAV7EM32</accession>
<comment type="caution">
    <text evidence="3">The sequence shown here is derived from an EMBL/GenBank/DDBJ whole genome shotgun (WGS) entry which is preliminary data.</text>
</comment>
<dbReference type="Proteomes" id="UP000825729">
    <property type="component" value="Unassembled WGS sequence"/>
</dbReference>
<dbReference type="InterPro" id="IPR002885">
    <property type="entry name" value="PPR_rpt"/>
</dbReference>
<evidence type="ECO:0000256" key="1">
    <source>
        <dbReference type="ARBA" id="ARBA00022737"/>
    </source>
</evidence>
<feature type="repeat" description="PPR" evidence="2">
    <location>
        <begin position="399"/>
        <end position="433"/>
    </location>
</feature>
<dbReference type="EMBL" id="JAINDJ010000004">
    <property type="protein sequence ID" value="KAG9449903.1"/>
    <property type="molecule type" value="Genomic_DNA"/>
</dbReference>
<dbReference type="AlphaFoldDB" id="A0AAV7EM32"/>
<dbReference type="Pfam" id="PF13041">
    <property type="entry name" value="PPR_2"/>
    <property type="match status" value="2"/>
</dbReference>
<evidence type="ECO:0000313" key="3">
    <source>
        <dbReference type="EMBL" id="KAG9449903.1"/>
    </source>
</evidence>
<sequence>MDLGHQSCIRLLHSCRAKCSIHQTKLLHLSLIKVGLRWSLFFGNSLLQLYTRCGDLMTAQHIFDEMHQRNHFTWNTLIEGYVNQEDYCSAFRVFSLMPDKNFYTWNITISGFVKCGELKLAEHLFENMPVKDSMVWNSIINGYVRHGHHEVALSLFRNLKWEPFAAARVDNFVLSSLVRACSKLKNLDYGKQLHSWIIINNVTLDSVLGSSLVNMYGKCRDMFSASRMLGSFPEADEFSLSALITGYSNCGELNKARRIFDMKYKPSIVLWNSMIAGYVSNNQEEEALKLFKMMQVCGILGDSSTFASVLSACSCFGMMLTGKQIHAYACKYGIVYDIIVASVLVDMYFKCGIAEEACKFFSELKEYDTVLLNSMINVYSSCGKINEARDIFQMMPCRSLISWNSMIVCFHQNGFAIEALELFVQMHRLGLKMDKVTLASALGACASICHVKLGEQIFGQAAIVGLVSDQIITTSVIDMYCKCGYLKEGLSLFNDLEKHDEVLWNCMMMGCAINGYGAEALKLFEEMRALQVAPNDVTFVAVLSACGHCGLVDEGYRWFHEMKNTYCIEQKVEHYSCMIDLLARGGHIEEAIDFIEKMPFNADINMWSSVFRGCESSIDQSHAKKVVSRIMELGPEKSMPYVQSSKIYAAREDWEISAKFRIMMEERNIKKIPGCSWFNC</sequence>
<reference evidence="3 4" key="1">
    <citation type="submission" date="2021-07" db="EMBL/GenBank/DDBJ databases">
        <title>The Aristolochia fimbriata genome: insights into angiosperm evolution, floral development and chemical biosynthesis.</title>
        <authorList>
            <person name="Jiao Y."/>
        </authorList>
    </citation>
    <scope>NUCLEOTIDE SEQUENCE [LARGE SCALE GENOMIC DNA]</scope>
    <source>
        <strain evidence="3">IBCAS-2021</strain>
        <tissue evidence="3">Leaf</tissue>
    </source>
</reference>
<protein>
    <recommendedName>
        <fullName evidence="5">Chlororespiratory reduction 4</fullName>
    </recommendedName>
</protein>
<dbReference type="InterPro" id="IPR046848">
    <property type="entry name" value="E_motif"/>
</dbReference>
<organism evidence="3 4">
    <name type="scientific">Aristolochia fimbriata</name>
    <name type="common">White veined hardy Dutchman's pipe vine</name>
    <dbReference type="NCBI Taxonomy" id="158543"/>
    <lineage>
        <taxon>Eukaryota</taxon>
        <taxon>Viridiplantae</taxon>
        <taxon>Streptophyta</taxon>
        <taxon>Embryophyta</taxon>
        <taxon>Tracheophyta</taxon>
        <taxon>Spermatophyta</taxon>
        <taxon>Magnoliopsida</taxon>
        <taxon>Magnoliidae</taxon>
        <taxon>Piperales</taxon>
        <taxon>Aristolochiaceae</taxon>
        <taxon>Aristolochia</taxon>
    </lineage>
</organism>
<dbReference type="InterPro" id="IPR011990">
    <property type="entry name" value="TPR-like_helical_dom_sf"/>
</dbReference>
<feature type="repeat" description="PPR" evidence="2">
    <location>
        <begin position="535"/>
        <end position="569"/>
    </location>
</feature>
<dbReference type="Pfam" id="PF20431">
    <property type="entry name" value="E_motif"/>
    <property type="match status" value="1"/>
</dbReference>
<feature type="repeat" description="PPR" evidence="2">
    <location>
        <begin position="368"/>
        <end position="398"/>
    </location>
</feature>
<name>A0AAV7EM32_ARIFI</name>